<dbReference type="OrthoDB" id="5413092at2"/>
<feature type="compositionally biased region" description="Low complexity" evidence="1">
    <location>
        <begin position="75"/>
        <end position="87"/>
    </location>
</feature>
<dbReference type="InterPro" id="IPR004291">
    <property type="entry name" value="Transposase_IS66_central"/>
</dbReference>
<protein>
    <recommendedName>
        <fullName evidence="2">Transposase IS66 central domain-containing protein</fullName>
    </recommendedName>
</protein>
<dbReference type="eggNOG" id="COG4467">
    <property type="taxonomic scope" value="Bacteria"/>
</dbReference>
<dbReference type="PANTHER" id="PTHR33678:SF1">
    <property type="entry name" value="BLL1576 PROTEIN"/>
    <property type="match status" value="1"/>
</dbReference>
<keyword evidence="4" id="KW-1185">Reference proteome</keyword>
<feature type="domain" description="Transposase IS66 central" evidence="2">
    <location>
        <begin position="369"/>
        <end position="494"/>
    </location>
</feature>
<evidence type="ECO:0000259" key="2">
    <source>
        <dbReference type="Pfam" id="PF03050"/>
    </source>
</evidence>
<name>F9U8M7_9GAMM</name>
<dbReference type="AlphaFoldDB" id="F9U8M7"/>
<dbReference type="InterPro" id="IPR052344">
    <property type="entry name" value="Transposase-related"/>
</dbReference>
<dbReference type="PANTHER" id="PTHR33678">
    <property type="entry name" value="BLL1576 PROTEIN"/>
    <property type="match status" value="1"/>
</dbReference>
<dbReference type="STRING" id="768671.ThimaDRAFT_1279"/>
<reference evidence="3 4" key="1">
    <citation type="submission" date="2011-06" db="EMBL/GenBank/DDBJ databases">
        <title>The draft genome of Thiocapsa marina 5811.</title>
        <authorList>
            <consortium name="US DOE Joint Genome Institute (JGI-PGF)"/>
            <person name="Lucas S."/>
            <person name="Han J."/>
            <person name="Cheng J.-F."/>
            <person name="Goodwin L."/>
            <person name="Pitluck S."/>
            <person name="Peters L."/>
            <person name="Land M.L."/>
            <person name="Hauser L."/>
            <person name="Vogl K."/>
            <person name="Liu Z."/>
            <person name="Imhoff J."/>
            <person name="Thiel V."/>
            <person name="Frigaard N.-U."/>
            <person name="Bryant D."/>
            <person name="Woyke T.J."/>
        </authorList>
    </citation>
    <scope>NUCLEOTIDE SEQUENCE [LARGE SCALE GENOMIC DNA]</scope>
    <source>
        <strain evidence="3 4">5811</strain>
    </source>
</reference>
<evidence type="ECO:0000256" key="1">
    <source>
        <dbReference type="SAM" id="MobiDB-lite"/>
    </source>
</evidence>
<evidence type="ECO:0000313" key="3">
    <source>
        <dbReference type="EMBL" id="EGV19135.1"/>
    </source>
</evidence>
<dbReference type="Pfam" id="PF03050">
    <property type="entry name" value="DDE_Tnp_IS66"/>
    <property type="match status" value="1"/>
</dbReference>
<dbReference type="EMBL" id="AFWV01000004">
    <property type="protein sequence ID" value="EGV19135.1"/>
    <property type="molecule type" value="Genomic_DNA"/>
</dbReference>
<proteinExistence type="predicted"/>
<accession>F9U8M7</accession>
<sequence>MADPNPLPVIPETERTPLVEVLLARIERLLEEQRRQAELIGQLRDEIAVLKGEKARPKFKPSGMEQQTEPETSDGDAGAAGADATDGPAKRPGSAKRPKTAQLTIHESVRVPPGVELPAGSRFKGYRDFVVQDLRITPHNTRYRLEVWQTPDGEQLVGTLPSDLFGGHFGAELRRYVLYQHHHCQVTQPLLHEQLRAWGIDISAGQIDALLTGHTGAFLAEKDQLLTTALEVSRWISVDDSGARHQGRNGYVTQIGNDWFAWFASTYSKSRINFLQLLQAGERRYSLNAHALDYWCEEGLPAAARRQLQSLTTIAGTPAWEAHLDALGMTSVRHRRIATEGALLGGLIEQGFSLDLAIISDGAGQFAILLHALCWVHAERLVHKLIPLNDRQRADQARVRGEIWDLYADLKAYRRNPDPALRSGLEARFDAIFTQRTSYTTLDRTLKRLHTHKSELLLVLERPDLVLHTNGSEGDIRGFVKWRKISGGTRSDLGKDCRDGFASLKKTCRKLGISFWDYLGDRIKQLGTVPLLPDVIRERALAASATP</sequence>
<dbReference type="PATRIC" id="fig|768671.3.peg.1369"/>
<organism evidence="3 4">
    <name type="scientific">Thiocapsa marina 5811</name>
    <dbReference type="NCBI Taxonomy" id="768671"/>
    <lineage>
        <taxon>Bacteria</taxon>
        <taxon>Pseudomonadati</taxon>
        <taxon>Pseudomonadota</taxon>
        <taxon>Gammaproteobacteria</taxon>
        <taxon>Chromatiales</taxon>
        <taxon>Chromatiaceae</taxon>
        <taxon>Thiocapsa</taxon>
    </lineage>
</organism>
<gene>
    <name evidence="3" type="ORF">ThimaDRAFT_1279</name>
</gene>
<dbReference type="Proteomes" id="UP000005459">
    <property type="component" value="Unassembled WGS sequence"/>
</dbReference>
<evidence type="ECO:0000313" key="4">
    <source>
        <dbReference type="Proteomes" id="UP000005459"/>
    </source>
</evidence>
<feature type="region of interest" description="Disordered" evidence="1">
    <location>
        <begin position="54"/>
        <end position="109"/>
    </location>
</feature>